<accession>A0A4S1XE37</accession>
<dbReference type="OrthoDB" id="244285at2"/>
<protein>
    <submittedName>
        <fullName evidence="3">Epoxyalkane--coenzyme M transferase</fullName>
    </submittedName>
</protein>
<dbReference type="AlphaFoldDB" id="A0A4S1XE37"/>
<evidence type="ECO:0000313" key="4">
    <source>
        <dbReference type="Proteomes" id="UP000306147"/>
    </source>
</evidence>
<dbReference type="GO" id="GO:0009086">
    <property type="term" value="P:methionine biosynthetic process"/>
    <property type="evidence" value="ECO:0007669"/>
    <property type="project" value="InterPro"/>
</dbReference>
<dbReference type="Gene3D" id="3.20.20.210">
    <property type="match status" value="1"/>
</dbReference>
<gene>
    <name evidence="3" type="ORF">E5A73_09570</name>
</gene>
<dbReference type="Proteomes" id="UP000306147">
    <property type="component" value="Unassembled WGS sequence"/>
</dbReference>
<dbReference type="InterPro" id="IPR038071">
    <property type="entry name" value="UROD/MetE-like_sf"/>
</dbReference>
<dbReference type="InterPro" id="IPR002629">
    <property type="entry name" value="Met_Synth_C/arc"/>
</dbReference>
<dbReference type="Pfam" id="PF01717">
    <property type="entry name" value="Meth_synt_2"/>
    <property type="match status" value="1"/>
</dbReference>
<keyword evidence="3" id="KW-0808">Transferase</keyword>
<dbReference type="GO" id="GO:0008270">
    <property type="term" value="F:zinc ion binding"/>
    <property type="evidence" value="ECO:0007669"/>
    <property type="project" value="InterPro"/>
</dbReference>
<keyword evidence="4" id="KW-1185">Reference proteome</keyword>
<feature type="region of interest" description="Disordered" evidence="1">
    <location>
        <begin position="127"/>
        <end position="147"/>
    </location>
</feature>
<evidence type="ECO:0000313" key="3">
    <source>
        <dbReference type="EMBL" id="TGX54341.1"/>
    </source>
</evidence>
<comment type="caution">
    <text evidence="3">The sequence shown here is derived from an EMBL/GenBank/DDBJ whole genome shotgun (WGS) entry which is preliminary data.</text>
</comment>
<dbReference type="PANTHER" id="PTHR43844:SF2">
    <property type="entry name" value="SYNTHASE, VITAMIN-B12 INDEPENDENT, PUTATIVE (AFU_ORTHOLOGUE AFUA_3G12060)-RELATED"/>
    <property type="match status" value="1"/>
</dbReference>
<feature type="compositionally biased region" description="Low complexity" evidence="1">
    <location>
        <begin position="1"/>
        <end position="32"/>
    </location>
</feature>
<dbReference type="SUPFAM" id="SSF51726">
    <property type="entry name" value="UROD/MetE-like"/>
    <property type="match status" value="1"/>
</dbReference>
<name>A0A4S1XE37_9SPHN</name>
<dbReference type="EMBL" id="SRXT01000003">
    <property type="protein sequence ID" value="TGX54341.1"/>
    <property type="molecule type" value="Genomic_DNA"/>
</dbReference>
<organism evidence="3 4">
    <name type="scientific">Sphingomonas gei</name>
    <dbReference type="NCBI Taxonomy" id="1395960"/>
    <lineage>
        <taxon>Bacteria</taxon>
        <taxon>Pseudomonadati</taxon>
        <taxon>Pseudomonadota</taxon>
        <taxon>Alphaproteobacteria</taxon>
        <taxon>Sphingomonadales</taxon>
        <taxon>Sphingomonadaceae</taxon>
        <taxon>Sphingomonas</taxon>
    </lineage>
</organism>
<evidence type="ECO:0000256" key="1">
    <source>
        <dbReference type="SAM" id="MobiDB-lite"/>
    </source>
</evidence>
<feature type="domain" description="Cobalamin-independent methionine synthase MetE C-terminal/archaeal" evidence="2">
    <location>
        <begin position="236"/>
        <end position="434"/>
    </location>
</feature>
<dbReference type="GO" id="GO:0003871">
    <property type="term" value="F:5-methyltetrahydropteroyltriglutamate-homocysteine S-methyltransferase activity"/>
    <property type="evidence" value="ECO:0007669"/>
    <property type="project" value="InterPro"/>
</dbReference>
<reference evidence="3 4" key="1">
    <citation type="submission" date="2019-04" db="EMBL/GenBank/DDBJ databases">
        <title>Sphingomonas psychrotolerans sp. nov., isolated from soil in the Tianshan Mountains, Xinjiang, China.</title>
        <authorList>
            <person name="Luo Y."/>
            <person name="Sheng H."/>
        </authorList>
    </citation>
    <scope>NUCLEOTIDE SEQUENCE [LARGE SCALE GENOMIC DNA]</scope>
    <source>
        <strain evidence="3 4">ZFGT-11</strain>
    </source>
</reference>
<dbReference type="PANTHER" id="PTHR43844">
    <property type="entry name" value="METHIONINE SYNTHASE"/>
    <property type="match status" value="1"/>
</dbReference>
<proteinExistence type="predicted"/>
<evidence type="ECO:0000259" key="2">
    <source>
        <dbReference type="Pfam" id="PF01717"/>
    </source>
</evidence>
<sequence length="443" mass="48737">MSPKCPTASRSARAGSPRSRATTRSRNSSAGTDPPRPKWRDTMRRSTDHILTTHGGNLPRPADLDALLVDADTKQAEIAVRLPKAVREVVEQQIKCGVDVINDGEYVKAANMGSYTSYIQQRVTGWETLPRDPATPSKRAGPGERDRRDFPGFYESGLWFAGAGGPVRPGFMTPGNVPQKPTKEKVCTSALTYVGQAEIAKDIDALKKGLEGKADVDGFIAALGPLSAGAGARNAFYRDERDYMMAVATAMRAEYKAITDAGLIVQIDEPEFATSWMFYPEWSVDKYRDYLEFAVEVINHAVERLPEEQIRFHMCWGSGHRPHVHDIEFKNIVDLMLKINAQCYTFEASNVRHAHEWRVWEEVKLPAGKIICPGVVGHMTDLVEHPELVAERLVNVGKLVGMENIQGGTDCGIGSRVGHPEVVWAKLAAMAEGAAIATKKLKG</sequence>
<feature type="region of interest" description="Disordered" evidence="1">
    <location>
        <begin position="1"/>
        <end position="43"/>
    </location>
</feature>